<sequence>MLISLYKPGNSPVHRTPAGLKIVLLFIFCTLLFLLQSWWFLAGAIVAVLAAYLLAKLSLTLAWQAVRPALWVLVLIFLVQLWLNDWQFGLYVVLRFAIMIVAATLLTLTSKTSEMIEGIERSVGKVFGADVAEKVGLAFSLSLRFIPMVRETYQEVREAQKARGLGRNWRALITPTMIRTLKSADDIAQAIDARSAGAPLAKDGRHHD</sequence>
<comment type="subcellular location">
    <subcellularLocation>
        <location evidence="1">Membrane</location>
        <topology evidence="1">Multi-pass membrane protein</topology>
    </subcellularLocation>
</comment>
<dbReference type="EMBL" id="CP021330">
    <property type="protein sequence ID" value="AVX02617.1"/>
    <property type="molecule type" value="Genomic_DNA"/>
</dbReference>
<evidence type="ECO:0000256" key="5">
    <source>
        <dbReference type="ARBA" id="ARBA00023136"/>
    </source>
</evidence>
<feature type="transmembrane region" description="Helical" evidence="6">
    <location>
        <begin position="65"/>
        <end position="83"/>
    </location>
</feature>
<gene>
    <name evidence="7" type="ORF">MXMO3_00069</name>
</gene>
<keyword evidence="4 6" id="KW-1133">Transmembrane helix</keyword>
<feature type="transmembrane region" description="Helical" evidence="6">
    <location>
        <begin position="89"/>
        <end position="108"/>
    </location>
</feature>
<keyword evidence="8" id="KW-1185">Reference proteome</keyword>
<evidence type="ECO:0000313" key="7">
    <source>
        <dbReference type="EMBL" id="AVX02617.1"/>
    </source>
</evidence>
<dbReference type="Proteomes" id="UP000258927">
    <property type="component" value="Chromosome"/>
</dbReference>
<protein>
    <submittedName>
        <fullName evidence="7">Energy-coupling factor transporter transmembrane protein EcfT</fullName>
    </submittedName>
</protein>
<dbReference type="InterPro" id="IPR003339">
    <property type="entry name" value="ABC/ECF_trnsptr_transmembrane"/>
</dbReference>
<dbReference type="Pfam" id="PF02361">
    <property type="entry name" value="CbiQ"/>
    <property type="match status" value="1"/>
</dbReference>
<keyword evidence="5 6" id="KW-0472">Membrane</keyword>
<dbReference type="KEGG" id="mmyr:MXMO3_00069"/>
<evidence type="ECO:0000313" key="8">
    <source>
        <dbReference type="Proteomes" id="UP000258927"/>
    </source>
</evidence>
<evidence type="ECO:0000256" key="4">
    <source>
        <dbReference type="ARBA" id="ARBA00022989"/>
    </source>
</evidence>
<reference evidence="7 8" key="1">
    <citation type="submission" date="2017-05" db="EMBL/GenBank/DDBJ databases">
        <title>Genome Analysis of Maritalea myrionectae HL2708#5.</title>
        <authorList>
            <consortium name="Cotde Inc.-PKNU"/>
            <person name="Jang D."/>
            <person name="Oh H.-M."/>
        </authorList>
    </citation>
    <scope>NUCLEOTIDE SEQUENCE [LARGE SCALE GENOMIC DNA]</scope>
    <source>
        <strain evidence="7 8">HL2708#5</strain>
    </source>
</reference>
<organism evidence="7 8">
    <name type="scientific">Maritalea myrionectae</name>
    <dbReference type="NCBI Taxonomy" id="454601"/>
    <lineage>
        <taxon>Bacteria</taxon>
        <taxon>Pseudomonadati</taxon>
        <taxon>Pseudomonadota</taxon>
        <taxon>Alphaproteobacteria</taxon>
        <taxon>Hyphomicrobiales</taxon>
        <taxon>Devosiaceae</taxon>
        <taxon>Maritalea</taxon>
    </lineage>
</organism>
<comment type="similarity">
    <text evidence="2">Belongs to the CbiQ family.</text>
</comment>
<dbReference type="GO" id="GO:0005886">
    <property type="term" value="C:plasma membrane"/>
    <property type="evidence" value="ECO:0007669"/>
    <property type="project" value="UniProtKB-ARBA"/>
</dbReference>
<proteinExistence type="inferred from homology"/>
<evidence type="ECO:0000256" key="6">
    <source>
        <dbReference type="SAM" id="Phobius"/>
    </source>
</evidence>
<dbReference type="RefSeq" id="WP_117394566.1">
    <property type="nucleotide sequence ID" value="NZ_CP021330.1"/>
</dbReference>
<feature type="transmembrane region" description="Helical" evidence="6">
    <location>
        <begin position="20"/>
        <end position="53"/>
    </location>
</feature>
<evidence type="ECO:0000256" key="2">
    <source>
        <dbReference type="ARBA" id="ARBA00008564"/>
    </source>
</evidence>
<dbReference type="CDD" id="cd16914">
    <property type="entry name" value="EcfT"/>
    <property type="match status" value="1"/>
</dbReference>
<evidence type="ECO:0000256" key="3">
    <source>
        <dbReference type="ARBA" id="ARBA00022692"/>
    </source>
</evidence>
<keyword evidence="3 6" id="KW-0812">Transmembrane</keyword>
<accession>A0A2R4M9A0</accession>
<dbReference type="AlphaFoldDB" id="A0A2R4M9A0"/>
<dbReference type="STRING" id="1122213.GCA_000423365_02786"/>
<evidence type="ECO:0000256" key="1">
    <source>
        <dbReference type="ARBA" id="ARBA00004141"/>
    </source>
</evidence>
<dbReference type="PANTHER" id="PTHR33514:SF13">
    <property type="entry name" value="PROTEIN ABCI12, CHLOROPLASTIC"/>
    <property type="match status" value="1"/>
</dbReference>
<name>A0A2R4M9A0_9HYPH</name>
<dbReference type="PANTHER" id="PTHR33514">
    <property type="entry name" value="PROTEIN ABCI12, CHLOROPLASTIC"/>
    <property type="match status" value="1"/>
</dbReference>